<feature type="compositionally biased region" description="Basic and acidic residues" evidence="1">
    <location>
        <begin position="128"/>
        <end position="144"/>
    </location>
</feature>
<gene>
    <name evidence="2" type="ordered locus">Mpal_1875</name>
</gene>
<dbReference type="KEGG" id="mpl:Mpal_1875"/>
<sequence>MSEENGHFDGGRWVVGAPEEEKTEGAPVAPEPPVDADTDTTQEIPVQEGPESAQGEPDPAVISQKIDEASASVAKAINDVIGLAHGVITTDDGHRYVEKTVKDAGTALQSGINDVLARMQETLKRKRQNSDEPDTNKPENDKPE</sequence>
<proteinExistence type="predicted"/>
<protein>
    <submittedName>
        <fullName evidence="2">Uncharacterized protein</fullName>
    </submittedName>
</protein>
<dbReference type="eggNOG" id="arCOG09479">
    <property type="taxonomic scope" value="Archaea"/>
</dbReference>
<evidence type="ECO:0000313" key="2">
    <source>
        <dbReference type="EMBL" id="ACL17180.1"/>
    </source>
</evidence>
<name>B8GKN4_METPE</name>
<reference evidence="2 3" key="1">
    <citation type="journal article" date="2015" name="Genome Announc.">
        <title>Complete Genome Sequence of Methanosphaerula palustris E1-9CT, a Hydrogenotrophic Methanogen Isolated from a Minerotrophic Fen Peatland.</title>
        <authorList>
            <person name="Cadillo-Quiroz H."/>
            <person name="Browne P."/>
            <person name="Kyrpides N."/>
            <person name="Woyke T."/>
            <person name="Goodwin L."/>
            <person name="Detter C."/>
            <person name="Yavitt J.B."/>
            <person name="Zinder S.H."/>
        </authorList>
    </citation>
    <scope>NUCLEOTIDE SEQUENCE [LARGE SCALE GENOMIC DNA]</scope>
    <source>
        <strain evidence="3">ATCC BAA-1556 / DSM 19958 / E1-9c</strain>
    </source>
</reference>
<feature type="compositionally biased region" description="Basic and acidic residues" evidence="1">
    <location>
        <begin position="1"/>
        <end position="10"/>
    </location>
</feature>
<organism evidence="2 3">
    <name type="scientific">Methanosphaerula palustris (strain ATCC BAA-1556 / DSM 19958 / E1-9c)</name>
    <dbReference type="NCBI Taxonomy" id="521011"/>
    <lineage>
        <taxon>Archaea</taxon>
        <taxon>Methanobacteriati</taxon>
        <taxon>Methanobacteriota</taxon>
        <taxon>Stenosarchaea group</taxon>
        <taxon>Methanomicrobia</taxon>
        <taxon>Methanomicrobiales</taxon>
        <taxon>Methanoregulaceae</taxon>
        <taxon>Methanosphaerula</taxon>
    </lineage>
</organism>
<dbReference type="EMBL" id="CP001338">
    <property type="protein sequence ID" value="ACL17180.1"/>
    <property type="molecule type" value="Genomic_DNA"/>
</dbReference>
<evidence type="ECO:0000256" key="1">
    <source>
        <dbReference type="SAM" id="MobiDB-lite"/>
    </source>
</evidence>
<evidence type="ECO:0000313" key="3">
    <source>
        <dbReference type="Proteomes" id="UP000002457"/>
    </source>
</evidence>
<keyword evidence="3" id="KW-1185">Reference proteome</keyword>
<feature type="region of interest" description="Disordered" evidence="1">
    <location>
        <begin position="1"/>
        <end position="60"/>
    </location>
</feature>
<dbReference type="Proteomes" id="UP000002457">
    <property type="component" value="Chromosome"/>
</dbReference>
<dbReference type="HOGENOM" id="CLU_1792151_0_0_2"/>
<dbReference type="AlphaFoldDB" id="B8GKN4"/>
<accession>B8GKN4</accession>
<feature type="region of interest" description="Disordered" evidence="1">
    <location>
        <begin position="122"/>
        <end position="144"/>
    </location>
</feature>